<dbReference type="PANTHER" id="PTHR37422:SF17">
    <property type="entry name" value="O-ANTIGEN LIGASE"/>
    <property type="match status" value="1"/>
</dbReference>
<dbReference type="PANTHER" id="PTHR37422">
    <property type="entry name" value="TEICHURONIC ACID BIOSYNTHESIS PROTEIN TUAE"/>
    <property type="match status" value="1"/>
</dbReference>
<feature type="transmembrane region" description="Helical" evidence="5">
    <location>
        <begin position="341"/>
        <end position="361"/>
    </location>
</feature>
<proteinExistence type="predicted"/>
<comment type="caution">
    <text evidence="7">The sequence shown here is derived from an EMBL/GenBank/DDBJ whole genome shotgun (WGS) entry which is preliminary data.</text>
</comment>
<evidence type="ECO:0000256" key="3">
    <source>
        <dbReference type="ARBA" id="ARBA00022989"/>
    </source>
</evidence>
<keyword evidence="4 5" id="KW-0472">Membrane</keyword>
<comment type="subcellular location">
    <subcellularLocation>
        <location evidence="1">Membrane</location>
        <topology evidence="1">Multi-pass membrane protein</topology>
    </subcellularLocation>
</comment>
<dbReference type="GO" id="GO:0016020">
    <property type="term" value="C:membrane"/>
    <property type="evidence" value="ECO:0007669"/>
    <property type="project" value="UniProtKB-SubCell"/>
</dbReference>
<name>A0A2S9JBF5_9HYPH</name>
<feature type="transmembrane region" description="Helical" evidence="5">
    <location>
        <begin position="240"/>
        <end position="258"/>
    </location>
</feature>
<sequence length="436" mass="47281">MFPAQLTNALLLPTKGRLIGIDRNNRIFTFLFALFPGLLVSGTSVTLVCAFLWAIISLVLRRFPYRMTRQDRIIAWIFTAYVLVTVFVVLLSPNLAKGAEYLLKMIPFLAVWAIIPRLKVSLDGRIVSFFVTGAGFGMIGALIYSIVQMLLHESRATGGAGNAAVFGLFAVLFGSIALLNVHSESKTERLIAVAGFTCGLICAFLSGTRSAWLVIPFHCAILFWYLRGQTLPSINRTVKLLMALLLVVVALAAVPKIMDRYSALQTDIVQLDEDPNNISSLSARLLLWSGAEKAFLASPLIGQGPQNRMQSVNEALNLPPEKYMVFTHVHNGFLNAAVDGGVLGVLALLLLLSAPIVAARLKEPGPGRDLTTALSLLLVTAYVITGMFGIMFGHDATDAVFIYVTLLICTISGPTPYLSVREIADRAEQDKAALAV</sequence>
<dbReference type="RefSeq" id="WP_105737040.1">
    <property type="nucleotide sequence ID" value="NZ_PVBT01000008.1"/>
</dbReference>
<evidence type="ECO:0000256" key="4">
    <source>
        <dbReference type="ARBA" id="ARBA00023136"/>
    </source>
</evidence>
<evidence type="ECO:0000259" key="6">
    <source>
        <dbReference type="Pfam" id="PF04932"/>
    </source>
</evidence>
<dbReference type="AlphaFoldDB" id="A0A2S9JBF5"/>
<feature type="transmembrane region" description="Helical" evidence="5">
    <location>
        <begin position="159"/>
        <end position="178"/>
    </location>
</feature>
<reference evidence="7 8" key="1">
    <citation type="submission" date="2018-02" db="EMBL/GenBank/DDBJ databases">
        <title>The draft genome of Phyllobacterium myrsinacearum DSM5892.</title>
        <authorList>
            <person name="Li L."/>
            <person name="Liu L."/>
            <person name="Zhang X."/>
            <person name="Wang T."/>
        </authorList>
    </citation>
    <scope>NUCLEOTIDE SEQUENCE [LARGE SCALE GENOMIC DNA]</scope>
    <source>
        <strain evidence="7 8">DSM 5892</strain>
    </source>
</reference>
<feature type="transmembrane region" description="Helical" evidence="5">
    <location>
        <begin position="27"/>
        <end position="60"/>
    </location>
</feature>
<dbReference type="OrthoDB" id="7915840at2"/>
<evidence type="ECO:0000313" key="7">
    <source>
        <dbReference type="EMBL" id="PRD50136.1"/>
    </source>
</evidence>
<evidence type="ECO:0000256" key="1">
    <source>
        <dbReference type="ARBA" id="ARBA00004141"/>
    </source>
</evidence>
<organism evidence="7 8">
    <name type="scientific">Phyllobacterium myrsinacearum</name>
    <dbReference type="NCBI Taxonomy" id="28101"/>
    <lineage>
        <taxon>Bacteria</taxon>
        <taxon>Pseudomonadati</taxon>
        <taxon>Pseudomonadota</taxon>
        <taxon>Alphaproteobacteria</taxon>
        <taxon>Hyphomicrobiales</taxon>
        <taxon>Phyllobacteriaceae</taxon>
        <taxon>Phyllobacterium</taxon>
    </lineage>
</organism>
<keyword evidence="3 5" id="KW-1133">Transmembrane helix</keyword>
<feature type="transmembrane region" description="Helical" evidence="5">
    <location>
        <begin position="373"/>
        <end position="394"/>
    </location>
</feature>
<dbReference type="Proteomes" id="UP000238563">
    <property type="component" value="Unassembled WGS sequence"/>
</dbReference>
<keyword evidence="2 5" id="KW-0812">Transmembrane</keyword>
<evidence type="ECO:0000256" key="5">
    <source>
        <dbReference type="SAM" id="Phobius"/>
    </source>
</evidence>
<feature type="transmembrane region" description="Helical" evidence="5">
    <location>
        <begin position="127"/>
        <end position="147"/>
    </location>
</feature>
<dbReference type="InterPro" id="IPR051533">
    <property type="entry name" value="WaaL-like"/>
</dbReference>
<feature type="domain" description="O-antigen ligase-related" evidence="6">
    <location>
        <begin position="196"/>
        <end position="348"/>
    </location>
</feature>
<keyword evidence="8" id="KW-1185">Reference proteome</keyword>
<feature type="transmembrane region" description="Helical" evidence="5">
    <location>
        <begin position="400"/>
        <end position="420"/>
    </location>
</feature>
<evidence type="ECO:0000256" key="2">
    <source>
        <dbReference type="ARBA" id="ARBA00022692"/>
    </source>
</evidence>
<dbReference type="Pfam" id="PF04932">
    <property type="entry name" value="Wzy_C"/>
    <property type="match status" value="1"/>
</dbReference>
<dbReference type="InterPro" id="IPR007016">
    <property type="entry name" value="O-antigen_ligase-rel_domated"/>
</dbReference>
<accession>A0A2S9JBF5</accession>
<dbReference type="EMBL" id="PVBT01000008">
    <property type="protein sequence ID" value="PRD50136.1"/>
    <property type="molecule type" value="Genomic_DNA"/>
</dbReference>
<protein>
    <submittedName>
        <fullName evidence="7">Polymerase</fullName>
    </submittedName>
</protein>
<evidence type="ECO:0000313" key="8">
    <source>
        <dbReference type="Proteomes" id="UP000238563"/>
    </source>
</evidence>
<gene>
    <name evidence="7" type="ORF">C5750_22700</name>
</gene>
<feature type="transmembrane region" description="Helical" evidence="5">
    <location>
        <begin position="190"/>
        <end position="206"/>
    </location>
</feature>
<feature type="transmembrane region" description="Helical" evidence="5">
    <location>
        <begin position="72"/>
        <end position="92"/>
    </location>
</feature>